<proteinExistence type="predicted"/>
<dbReference type="AlphaFoldDB" id="A0A7S2K361"/>
<accession>A0A7S2K361</accession>
<dbReference type="PANTHER" id="PTHR36978">
    <property type="entry name" value="P-LOOP CONTAINING NUCLEOTIDE TRIPHOSPHATE HYDROLASE"/>
    <property type="match status" value="1"/>
</dbReference>
<organism evidence="1">
    <name type="scientific">Leptocylindrus danicus</name>
    <dbReference type="NCBI Taxonomy" id="163516"/>
    <lineage>
        <taxon>Eukaryota</taxon>
        <taxon>Sar</taxon>
        <taxon>Stramenopiles</taxon>
        <taxon>Ochrophyta</taxon>
        <taxon>Bacillariophyta</taxon>
        <taxon>Coscinodiscophyceae</taxon>
        <taxon>Chaetocerotophycidae</taxon>
        <taxon>Leptocylindrales</taxon>
        <taxon>Leptocylindraceae</taxon>
        <taxon>Leptocylindrus</taxon>
    </lineage>
</organism>
<gene>
    <name evidence="1" type="ORF">LDAN0321_LOCUS4059</name>
</gene>
<sequence>MLRVRMLRDEWISSVTNWRGSKHQMPFTMCERLVNCTFGYDFKAGVGEKDEDLRQFFCDHVNAVRQFVADHPSHALVEIDIEDPLVGSKLEAWFDVKAENWSHHNISPLQLPTGDKQGELVLKKHE</sequence>
<protein>
    <submittedName>
        <fullName evidence="1">Uncharacterized protein</fullName>
    </submittedName>
</protein>
<evidence type="ECO:0000313" key="1">
    <source>
        <dbReference type="EMBL" id="CAD9563567.1"/>
    </source>
</evidence>
<dbReference type="EMBL" id="HBGY01006614">
    <property type="protein sequence ID" value="CAD9563567.1"/>
    <property type="molecule type" value="Transcribed_RNA"/>
</dbReference>
<reference evidence="1" key="1">
    <citation type="submission" date="2021-01" db="EMBL/GenBank/DDBJ databases">
        <authorList>
            <person name="Corre E."/>
            <person name="Pelletier E."/>
            <person name="Niang G."/>
            <person name="Scheremetjew M."/>
            <person name="Finn R."/>
            <person name="Kale V."/>
            <person name="Holt S."/>
            <person name="Cochrane G."/>
            <person name="Meng A."/>
            <person name="Brown T."/>
            <person name="Cohen L."/>
        </authorList>
    </citation>
    <scope>NUCLEOTIDE SEQUENCE</scope>
    <source>
        <strain evidence="1">B650</strain>
    </source>
</reference>
<dbReference type="PANTHER" id="PTHR36978:SF4">
    <property type="entry name" value="P-LOOP CONTAINING NUCLEOSIDE TRIPHOSPHATE HYDROLASE PROTEIN"/>
    <property type="match status" value="1"/>
</dbReference>
<name>A0A7S2K361_9STRA</name>